<dbReference type="EMBL" id="MU266331">
    <property type="protein sequence ID" value="KAH7930537.1"/>
    <property type="molecule type" value="Genomic_DNA"/>
</dbReference>
<evidence type="ECO:0000313" key="2">
    <source>
        <dbReference type="Proteomes" id="UP000790709"/>
    </source>
</evidence>
<comment type="caution">
    <text evidence="1">The sequence shown here is derived from an EMBL/GenBank/DDBJ whole genome shotgun (WGS) entry which is preliminary data.</text>
</comment>
<evidence type="ECO:0000313" key="1">
    <source>
        <dbReference type="EMBL" id="KAH7930537.1"/>
    </source>
</evidence>
<protein>
    <submittedName>
        <fullName evidence="1">Uncharacterized protein</fullName>
    </submittedName>
</protein>
<keyword evidence="2" id="KW-1185">Reference proteome</keyword>
<sequence length="82" mass="9388">MRYPSPRPARVPFPETPELTQEAKASVAPQEDGHISKQDRDTDNDYGEELRRMKDELDKQQEENSTGPVDRDLTSPVPPYHP</sequence>
<organism evidence="1 2">
    <name type="scientific">Leucogyrophana mollusca</name>
    <dbReference type="NCBI Taxonomy" id="85980"/>
    <lineage>
        <taxon>Eukaryota</taxon>
        <taxon>Fungi</taxon>
        <taxon>Dikarya</taxon>
        <taxon>Basidiomycota</taxon>
        <taxon>Agaricomycotina</taxon>
        <taxon>Agaricomycetes</taxon>
        <taxon>Agaricomycetidae</taxon>
        <taxon>Boletales</taxon>
        <taxon>Boletales incertae sedis</taxon>
        <taxon>Leucogyrophana</taxon>
    </lineage>
</organism>
<gene>
    <name evidence="1" type="ORF">BV22DRAFT_1028258</name>
</gene>
<reference evidence="1" key="1">
    <citation type="journal article" date="2021" name="New Phytol.">
        <title>Evolutionary innovations through gain and loss of genes in the ectomycorrhizal Boletales.</title>
        <authorList>
            <person name="Wu G."/>
            <person name="Miyauchi S."/>
            <person name="Morin E."/>
            <person name="Kuo A."/>
            <person name="Drula E."/>
            <person name="Varga T."/>
            <person name="Kohler A."/>
            <person name="Feng B."/>
            <person name="Cao Y."/>
            <person name="Lipzen A."/>
            <person name="Daum C."/>
            <person name="Hundley H."/>
            <person name="Pangilinan J."/>
            <person name="Johnson J."/>
            <person name="Barry K."/>
            <person name="LaButti K."/>
            <person name="Ng V."/>
            <person name="Ahrendt S."/>
            <person name="Min B."/>
            <person name="Choi I.G."/>
            <person name="Park H."/>
            <person name="Plett J.M."/>
            <person name="Magnuson J."/>
            <person name="Spatafora J.W."/>
            <person name="Nagy L.G."/>
            <person name="Henrissat B."/>
            <person name="Grigoriev I.V."/>
            <person name="Yang Z.L."/>
            <person name="Xu J."/>
            <person name="Martin F.M."/>
        </authorList>
    </citation>
    <scope>NUCLEOTIDE SEQUENCE</scope>
    <source>
        <strain evidence="1">KUC20120723A-06</strain>
    </source>
</reference>
<name>A0ACB8BYK8_9AGAM</name>
<dbReference type="Proteomes" id="UP000790709">
    <property type="component" value="Unassembled WGS sequence"/>
</dbReference>
<proteinExistence type="predicted"/>
<accession>A0ACB8BYK8</accession>